<dbReference type="PANTHER" id="PTHR48098:SF1">
    <property type="entry name" value="DIACYLGLYCEROL ACYLTRANSFERASE_MYCOLYLTRANSFERASE AG85A"/>
    <property type="match status" value="1"/>
</dbReference>
<dbReference type="Gene3D" id="3.40.50.1820">
    <property type="entry name" value="alpha/beta hydrolase"/>
    <property type="match status" value="1"/>
</dbReference>
<dbReference type="AlphaFoldDB" id="A0AAW5BVA9"/>
<dbReference type="InterPro" id="IPR050583">
    <property type="entry name" value="Mycobacterial_A85_antigen"/>
</dbReference>
<reference evidence="2" key="2">
    <citation type="submission" date="2020-02" db="EMBL/GenBank/DDBJ databases">
        <authorList>
            <person name="Littmann E."/>
            <person name="Sorbara M."/>
        </authorList>
    </citation>
    <scope>NUCLEOTIDE SEQUENCE</scope>
    <source>
        <strain evidence="2">MSK.1.17</strain>
    </source>
</reference>
<dbReference type="InterPro" id="IPR029058">
    <property type="entry name" value="AB_hydrolase_fold"/>
</dbReference>
<sequence>MALLKFTYTSEAVNTNMEFYALIPQKKHIRSQDSPELTLTSFQETYPVTILLHDMHSSPGGLIRQTGLERLAYQSGQLILLPQGYLSYYTDYAARDDAPTPLNPATGTSGNFTEMCYGTYIVPELLDYAQAVLPVSSSPQDVCIGGIGMGGFGALKLGALHPDRVGCVFSIDGHVDLQWLMDHSPSQKEQFKAVFGSLRAKGSNDLAAVWSSSERLPALFQSWQENGPCAQMNRNFANAVNRNSIKHTDTNLQIRYCCFPDNIHAGWNHIDNALAQALGWTGRLNEKKER</sequence>
<evidence type="ECO:0000313" key="3">
    <source>
        <dbReference type="Proteomes" id="UP000669239"/>
    </source>
</evidence>
<dbReference type="EMBL" id="JAAITT010000023">
    <property type="protein sequence ID" value="NSJ50225.1"/>
    <property type="molecule type" value="Genomic_DNA"/>
</dbReference>
<comment type="caution">
    <text evidence="1">The sequence shown here is derived from an EMBL/GenBank/DDBJ whole genome shotgun (WGS) entry which is preliminary data.</text>
</comment>
<gene>
    <name evidence="2" type="ORF">G5B36_16170</name>
    <name evidence="1" type="ORF">L0N08_21705</name>
</gene>
<evidence type="ECO:0000313" key="2">
    <source>
        <dbReference type="EMBL" id="NSJ50225.1"/>
    </source>
</evidence>
<dbReference type="EMBL" id="JAKNGE010000031">
    <property type="protein sequence ID" value="MCG4748041.1"/>
    <property type="molecule type" value="Genomic_DNA"/>
</dbReference>
<protein>
    <submittedName>
        <fullName evidence="1">Uncharacterized protein</fullName>
    </submittedName>
</protein>
<dbReference type="InterPro" id="IPR000801">
    <property type="entry name" value="Esterase-like"/>
</dbReference>
<name>A0AAW5BVA9_9FIRM</name>
<reference evidence="2 3" key="1">
    <citation type="journal article" date="2020" name="Cell Host Microbe">
        <title>Functional and Genomic Variation between Human-Derived Isolates of Lachnospiraceae Reveals Inter- and Intra-Species Diversity.</title>
        <authorList>
            <person name="Sorbara M.T."/>
            <person name="Littmann E.R."/>
            <person name="Fontana E."/>
            <person name="Moody T.U."/>
            <person name="Kohout C.E."/>
            <person name="Gjonbalaj M."/>
            <person name="Eaton V."/>
            <person name="Seok R."/>
            <person name="Leiner I.M."/>
            <person name="Pamer E.G."/>
        </authorList>
    </citation>
    <scope>NUCLEOTIDE SEQUENCE [LARGE SCALE GENOMIC DNA]</scope>
    <source>
        <strain evidence="2 3">MSK.1.17</strain>
    </source>
</reference>
<dbReference type="Pfam" id="PF00756">
    <property type="entry name" value="Esterase"/>
    <property type="match status" value="1"/>
</dbReference>
<evidence type="ECO:0000313" key="4">
    <source>
        <dbReference type="Proteomes" id="UP001299608"/>
    </source>
</evidence>
<evidence type="ECO:0000313" key="1">
    <source>
        <dbReference type="EMBL" id="MCG4748041.1"/>
    </source>
</evidence>
<dbReference type="Proteomes" id="UP000669239">
    <property type="component" value="Unassembled WGS sequence"/>
</dbReference>
<organism evidence="1 4">
    <name type="scientific">Enterocloster aldenensis</name>
    <dbReference type="NCBI Taxonomy" id="358742"/>
    <lineage>
        <taxon>Bacteria</taxon>
        <taxon>Bacillati</taxon>
        <taxon>Bacillota</taxon>
        <taxon>Clostridia</taxon>
        <taxon>Lachnospirales</taxon>
        <taxon>Lachnospiraceae</taxon>
        <taxon>Enterocloster</taxon>
    </lineage>
</organism>
<accession>A0AAW5BVA9</accession>
<dbReference type="SUPFAM" id="SSF53474">
    <property type="entry name" value="alpha/beta-Hydrolases"/>
    <property type="match status" value="1"/>
</dbReference>
<proteinExistence type="predicted"/>
<dbReference type="Proteomes" id="UP001299608">
    <property type="component" value="Unassembled WGS sequence"/>
</dbReference>
<dbReference type="GO" id="GO:0016747">
    <property type="term" value="F:acyltransferase activity, transferring groups other than amino-acyl groups"/>
    <property type="evidence" value="ECO:0007669"/>
    <property type="project" value="TreeGrafter"/>
</dbReference>
<keyword evidence="3" id="KW-1185">Reference proteome</keyword>
<dbReference type="RefSeq" id="WP_117563379.1">
    <property type="nucleotide sequence ID" value="NZ_JAAITT010000023.1"/>
</dbReference>
<dbReference type="PANTHER" id="PTHR48098">
    <property type="entry name" value="ENTEROCHELIN ESTERASE-RELATED"/>
    <property type="match status" value="1"/>
</dbReference>
<reference evidence="1" key="3">
    <citation type="submission" date="2022-01" db="EMBL/GenBank/DDBJ databases">
        <title>Collection of gut derived symbiotic bacterial strains cultured from healthy donors.</title>
        <authorList>
            <person name="Lin H."/>
            <person name="Kohout C."/>
            <person name="Waligurski E."/>
            <person name="Pamer E.G."/>
        </authorList>
    </citation>
    <scope>NUCLEOTIDE SEQUENCE</scope>
    <source>
        <strain evidence="1">DFI.6.55</strain>
    </source>
</reference>